<evidence type="ECO:0000313" key="2">
    <source>
        <dbReference type="Proteomes" id="UP001381693"/>
    </source>
</evidence>
<sequence>IIWKRGDEALFLGNLDLGGVQGLSLSVKGELILAEGSIANIRSNVSYTCFTFDDVSFDDVEVVTYHIDLIGEETVVSVIDNVETDIDLPEETDSTSLQFDLGEEVAVLANSERVGKKLAEMCEQNARDSGDLAENESIFIGIDFFVQLMSDRRESASKTCSYYQTQYINIYVRFFTNT</sequence>
<name>A0AAN8XGK2_HALRR</name>
<dbReference type="AlphaFoldDB" id="A0AAN8XGK2"/>
<evidence type="ECO:0000313" key="1">
    <source>
        <dbReference type="EMBL" id="KAK7081228.1"/>
    </source>
</evidence>
<feature type="non-terminal residue" evidence="1">
    <location>
        <position position="1"/>
    </location>
</feature>
<accession>A0AAN8XGK2</accession>
<dbReference type="Proteomes" id="UP001381693">
    <property type="component" value="Unassembled WGS sequence"/>
</dbReference>
<proteinExistence type="predicted"/>
<comment type="caution">
    <text evidence="1">The sequence shown here is derived from an EMBL/GenBank/DDBJ whole genome shotgun (WGS) entry which is preliminary data.</text>
</comment>
<dbReference type="EMBL" id="JAXCGZ010005669">
    <property type="protein sequence ID" value="KAK7081228.1"/>
    <property type="molecule type" value="Genomic_DNA"/>
</dbReference>
<reference evidence="1 2" key="1">
    <citation type="submission" date="2023-11" db="EMBL/GenBank/DDBJ databases">
        <title>Halocaridina rubra genome assembly.</title>
        <authorList>
            <person name="Smith C."/>
        </authorList>
    </citation>
    <scope>NUCLEOTIDE SEQUENCE [LARGE SCALE GENOMIC DNA]</scope>
    <source>
        <strain evidence="1">EP-1</strain>
        <tissue evidence="1">Whole</tissue>
    </source>
</reference>
<organism evidence="1 2">
    <name type="scientific">Halocaridina rubra</name>
    <name type="common">Hawaiian red shrimp</name>
    <dbReference type="NCBI Taxonomy" id="373956"/>
    <lineage>
        <taxon>Eukaryota</taxon>
        <taxon>Metazoa</taxon>
        <taxon>Ecdysozoa</taxon>
        <taxon>Arthropoda</taxon>
        <taxon>Crustacea</taxon>
        <taxon>Multicrustacea</taxon>
        <taxon>Malacostraca</taxon>
        <taxon>Eumalacostraca</taxon>
        <taxon>Eucarida</taxon>
        <taxon>Decapoda</taxon>
        <taxon>Pleocyemata</taxon>
        <taxon>Caridea</taxon>
        <taxon>Atyoidea</taxon>
        <taxon>Atyidae</taxon>
        <taxon>Halocaridina</taxon>
    </lineage>
</organism>
<keyword evidence="2" id="KW-1185">Reference proteome</keyword>
<protein>
    <submittedName>
        <fullName evidence="1">Uncharacterized protein</fullName>
    </submittedName>
</protein>
<gene>
    <name evidence="1" type="ORF">SK128_009083</name>
</gene>